<dbReference type="InterPro" id="IPR011333">
    <property type="entry name" value="SKP1/BTB/POZ_sf"/>
</dbReference>
<evidence type="ECO:0000313" key="3">
    <source>
        <dbReference type="EnsemblMetazoa" id="XP_031788787"/>
    </source>
</evidence>
<dbReference type="GeneID" id="100119192"/>
<dbReference type="InterPro" id="IPR008974">
    <property type="entry name" value="TRAF-like"/>
</dbReference>
<dbReference type="OMA" id="ACTEFTS"/>
<sequence>MAPTTKSNILGQVQTLTSKIKWHIHKFKKSCSQANVGDALKSPLFTTSLEKRDVQWYLMLYPRGRTEDYKDFLSIYLYSTMNKGQIEATLNILNNRTQVVVDCNLEESEFDEATWGNHKLISTEFITNPRNCMLNNASGDLVIICELVILPQYEVAAFLSQLQVLDMFENLLNDSKFSDISLVSEDKTIRAHKCILAKNSSVFAAMFDAESNERKEIILEVHDISYDVLVEMIRFIYTGKINGIENMIEDLAIAANKFALHRLMIICEQAMIKCLSIHNFVNSLLFADKLKMKELKAMAIEFVVMSGSNAIDQENFRTLPMDVVVEVCSGLAKKNKH</sequence>
<dbReference type="Pfam" id="PF00651">
    <property type="entry name" value="BTB"/>
    <property type="match status" value="1"/>
</dbReference>
<dbReference type="SMR" id="A0A7M7QJY2"/>
<evidence type="ECO:0000259" key="1">
    <source>
        <dbReference type="PROSITE" id="PS50097"/>
    </source>
</evidence>
<dbReference type="CDD" id="cd14733">
    <property type="entry name" value="BACK"/>
    <property type="match status" value="1"/>
</dbReference>
<dbReference type="Pfam" id="PF22486">
    <property type="entry name" value="MATH_2"/>
    <property type="match status" value="1"/>
</dbReference>
<reference evidence="3" key="1">
    <citation type="submission" date="2021-01" db="UniProtKB">
        <authorList>
            <consortium name="EnsemblMetazoa"/>
        </authorList>
    </citation>
    <scope>IDENTIFICATION</scope>
</reference>
<dbReference type="PROSITE" id="PS50144">
    <property type="entry name" value="MATH"/>
    <property type="match status" value="1"/>
</dbReference>
<dbReference type="AlphaFoldDB" id="A0A7M7QJY2"/>
<dbReference type="GO" id="GO:0030163">
    <property type="term" value="P:protein catabolic process"/>
    <property type="evidence" value="ECO:0007669"/>
    <property type="project" value="UniProtKB-ARBA"/>
</dbReference>
<organism evidence="3 4">
    <name type="scientific">Nasonia vitripennis</name>
    <name type="common">Parasitic wasp</name>
    <dbReference type="NCBI Taxonomy" id="7425"/>
    <lineage>
        <taxon>Eukaryota</taxon>
        <taxon>Metazoa</taxon>
        <taxon>Ecdysozoa</taxon>
        <taxon>Arthropoda</taxon>
        <taxon>Hexapoda</taxon>
        <taxon>Insecta</taxon>
        <taxon>Pterygota</taxon>
        <taxon>Neoptera</taxon>
        <taxon>Endopterygota</taxon>
        <taxon>Hymenoptera</taxon>
        <taxon>Apocrita</taxon>
        <taxon>Proctotrupomorpha</taxon>
        <taxon>Chalcidoidea</taxon>
        <taxon>Pteromalidae</taxon>
        <taxon>Pteromalinae</taxon>
        <taxon>Nasonia</taxon>
    </lineage>
</organism>
<evidence type="ECO:0000259" key="2">
    <source>
        <dbReference type="PROSITE" id="PS50144"/>
    </source>
</evidence>
<protein>
    <submittedName>
        <fullName evidence="3">Uncharacterized protein</fullName>
    </submittedName>
</protein>
<name>A0A7M7QJY2_NASVI</name>
<proteinExistence type="predicted"/>
<dbReference type="Proteomes" id="UP000002358">
    <property type="component" value="Chromosome 5"/>
</dbReference>
<dbReference type="Gene3D" id="3.30.710.10">
    <property type="entry name" value="Potassium Channel Kv1.1, Chain A"/>
    <property type="match status" value="1"/>
</dbReference>
<accession>A0A7M7QJY2</accession>
<dbReference type="Gene3D" id="2.60.210.10">
    <property type="entry name" value="Apoptosis, Tumor Necrosis Factor Receptor Associated Protein 2, Chain A"/>
    <property type="match status" value="1"/>
</dbReference>
<evidence type="ECO:0000313" key="4">
    <source>
        <dbReference type="Proteomes" id="UP000002358"/>
    </source>
</evidence>
<dbReference type="SUPFAM" id="SSF54695">
    <property type="entry name" value="POZ domain"/>
    <property type="match status" value="1"/>
</dbReference>
<dbReference type="SMART" id="SM00061">
    <property type="entry name" value="MATH"/>
    <property type="match status" value="1"/>
</dbReference>
<dbReference type="InterPro" id="IPR002083">
    <property type="entry name" value="MATH/TRAF_dom"/>
</dbReference>
<keyword evidence="4" id="KW-1185">Reference proteome</keyword>
<feature type="domain" description="MATH" evidence="2">
    <location>
        <begin position="17"/>
        <end position="147"/>
    </location>
</feature>
<dbReference type="PROSITE" id="PS50097">
    <property type="entry name" value="BTB"/>
    <property type="match status" value="1"/>
</dbReference>
<dbReference type="PANTHER" id="PTHR24413">
    <property type="entry name" value="SPECKLE-TYPE POZ PROTEIN"/>
    <property type="match status" value="1"/>
</dbReference>
<dbReference type="SUPFAM" id="SSF49599">
    <property type="entry name" value="TRAF domain-like"/>
    <property type="match status" value="1"/>
</dbReference>
<dbReference type="SMART" id="SM00225">
    <property type="entry name" value="BTB"/>
    <property type="match status" value="1"/>
</dbReference>
<dbReference type="InterPro" id="IPR000210">
    <property type="entry name" value="BTB/POZ_dom"/>
</dbReference>
<feature type="domain" description="BTB" evidence="1">
    <location>
        <begin position="178"/>
        <end position="245"/>
    </location>
</feature>
<dbReference type="RefSeq" id="XP_031788787.1">
    <property type="nucleotide sequence ID" value="XM_031932927.2"/>
</dbReference>
<dbReference type="EnsemblMetazoa" id="XM_031932927">
    <property type="protein sequence ID" value="XP_031788787"/>
    <property type="gene ID" value="LOC100119192"/>
</dbReference>